<feature type="domain" description="Response regulatory" evidence="8">
    <location>
        <begin position="3"/>
        <end position="119"/>
    </location>
</feature>
<evidence type="ECO:0000256" key="3">
    <source>
        <dbReference type="ARBA" id="ARBA00023015"/>
    </source>
</evidence>
<evidence type="ECO:0008006" key="12">
    <source>
        <dbReference type="Google" id="ProtNLM"/>
    </source>
</evidence>
<dbReference type="SUPFAM" id="SSF51206">
    <property type="entry name" value="cAMP-binding domain-like"/>
    <property type="match status" value="1"/>
</dbReference>
<evidence type="ECO:0000259" key="9">
    <source>
        <dbReference type="PROSITE" id="PS51063"/>
    </source>
</evidence>
<evidence type="ECO:0000259" key="8">
    <source>
        <dbReference type="PROSITE" id="PS50110"/>
    </source>
</evidence>
<dbReference type="Pfam" id="PF13545">
    <property type="entry name" value="HTH_Crp_2"/>
    <property type="match status" value="1"/>
</dbReference>
<dbReference type="CDD" id="cd00092">
    <property type="entry name" value="HTH_CRP"/>
    <property type="match status" value="1"/>
</dbReference>
<dbReference type="InterPro" id="IPR012318">
    <property type="entry name" value="HTH_CRP"/>
</dbReference>
<dbReference type="InterPro" id="IPR036388">
    <property type="entry name" value="WH-like_DNA-bd_sf"/>
</dbReference>
<dbReference type="PANTHER" id="PTHR48111:SF4">
    <property type="entry name" value="DNA-BINDING DUAL TRANSCRIPTIONAL REGULATOR OMPR"/>
    <property type="match status" value="1"/>
</dbReference>
<dbReference type="CDD" id="cd00038">
    <property type="entry name" value="CAP_ED"/>
    <property type="match status" value="1"/>
</dbReference>
<keyword evidence="5" id="KW-0804">Transcription</keyword>
<dbReference type="PROSITE" id="PS51063">
    <property type="entry name" value="HTH_CRP_2"/>
    <property type="match status" value="1"/>
</dbReference>
<dbReference type="InterPro" id="IPR036390">
    <property type="entry name" value="WH_DNA-bd_sf"/>
</dbReference>
<dbReference type="SMART" id="SM00100">
    <property type="entry name" value="cNMP"/>
    <property type="match status" value="1"/>
</dbReference>
<keyword evidence="2" id="KW-0902">Two-component regulatory system</keyword>
<evidence type="ECO:0000256" key="2">
    <source>
        <dbReference type="ARBA" id="ARBA00023012"/>
    </source>
</evidence>
<reference evidence="11" key="1">
    <citation type="journal article" date="2019" name="Int. J. Syst. Evol. Microbiol.">
        <title>The Global Catalogue of Microorganisms (GCM) 10K type strain sequencing project: providing services to taxonomists for standard genome sequencing and annotation.</title>
        <authorList>
            <consortium name="The Broad Institute Genomics Platform"/>
            <consortium name="The Broad Institute Genome Sequencing Center for Infectious Disease"/>
            <person name="Wu L."/>
            <person name="Ma J."/>
        </authorList>
    </citation>
    <scope>NUCLEOTIDE SEQUENCE [LARGE SCALE GENOMIC DNA]</scope>
    <source>
        <strain evidence="11">JCM 31920</strain>
    </source>
</reference>
<dbReference type="PANTHER" id="PTHR48111">
    <property type="entry name" value="REGULATOR OF RPOS"/>
    <property type="match status" value="1"/>
</dbReference>
<sequence length="352" mass="40082">MKKILLIEDNDDVRENTQEILELSGYKVVTAVNGKEGVALAQTEFPDLIICDIMMPELDGFGVLHLLSNTQETASIPFIFLTAKAEKSDLRKGMLLGADDYLTKPFDDVELLQAVEVRLHKSELLKTQFSRNAEGLSAFLGEVRHFQELRHLAENRRTHTYKKKESIYNENTYPGGVYFLESGRAKARRINDLGKEYITELYKVGDFFGYADLIKGNTYQDSVVALEDATVSFIPKHDFFKLLESDRNLSGKFIRMLSNEVKDREESLLKLAYNSVRKRVAEALVYLYEMYGKEGKDPFSVSMSREDIAGIVGTATETVIRTLSDFKDENLISLKGSNITVLELERLRRMKN</sequence>
<dbReference type="InterPro" id="IPR039420">
    <property type="entry name" value="WalR-like"/>
</dbReference>
<proteinExistence type="predicted"/>
<dbReference type="SMART" id="SM00419">
    <property type="entry name" value="HTH_CRP"/>
    <property type="match status" value="1"/>
</dbReference>
<keyword evidence="3" id="KW-0805">Transcription regulation</keyword>
<dbReference type="Gene3D" id="2.60.120.10">
    <property type="entry name" value="Jelly Rolls"/>
    <property type="match status" value="1"/>
</dbReference>
<evidence type="ECO:0000313" key="10">
    <source>
        <dbReference type="EMBL" id="GAA4441155.1"/>
    </source>
</evidence>
<dbReference type="InterPro" id="IPR001789">
    <property type="entry name" value="Sig_transdc_resp-reg_receiver"/>
</dbReference>
<comment type="caution">
    <text evidence="10">The sequence shown here is derived from an EMBL/GenBank/DDBJ whole genome shotgun (WGS) entry which is preliminary data.</text>
</comment>
<dbReference type="SUPFAM" id="SSF52172">
    <property type="entry name" value="CheY-like"/>
    <property type="match status" value="1"/>
</dbReference>
<evidence type="ECO:0000313" key="11">
    <source>
        <dbReference type="Proteomes" id="UP001501508"/>
    </source>
</evidence>
<dbReference type="Pfam" id="PF00072">
    <property type="entry name" value="Response_reg"/>
    <property type="match status" value="1"/>
</dbReference>
<keyword evidence="11" id="KW-1185">Reference proteome</keyword>
<dbReference type="SMART" id="SM00448">
    <property type="entry name" value="REC"/>
    <property type="match status" value="1"/>
</dbReference>
<feature type="modified residue" description="4-aspartylphosphate" evidence="6">
    <location>
        <position position="52"/>
    </location>
</feature>
<dbReference type="InterPro" id="IPR000595">
    <property type="entry name" value="cNMP-bd_dom"/>
</dbReference>
<dbReference type="Pfam" id="PF00027">
    <property type="entry name" value="cNMP_binding"/>
    <property type="match status" value="1"/>
</dbReference>
<accession>A0ABP8M2R6</accession>
<dbReference type="RefSeq" id="WP_345029805.1">
    <property type="nucleotide sequence ID" value="NZ_BAABEY010000025.1"/>
</dbReference>
<dbReference type="InterPro" id="IPR014710">
    <property type="entry name" value="RmlC-like_jellyroll"/>
</dbReference>
<feature type="domain" description="Cyclic nucleotide-binding" evidence="7">
    <location>
        <begin position="147"/>
        <end position="243"/>
    </location>
</feature>
<dbReference type="EMBL" id="BAABEY010000025">
    <property type="protein sequence ID" value="GAA4441155.1"/>
    <property type="molecule type" value="Genomic_DNA"/>
</dbReference>
<dbReference type="PROSITE" id="PS50110">
    <property type="entry name" value="RESPONSE_REGULATORY"/>
    <property type="match status" value="1"/>
</dbReference>
<dbReference type="PROSITE" id="PS50042">
    <property type="entry name" value="CNMP_BINDING_3"/>
    <property type="match status" value="1"/>
</dbReference>
<dbReference type="SUPFAM" id="SSF46785">
    <property type="entry name" value="Winged helix' DNA-binding domain"/>
    <property type="match status" value="1"/>
</dbReference>
<evidence type="ECO:0000256" key="5">
    <source>
        <dbReference type="ARBA" id="ARBA00023163"/>
    </source>
</evidence>
<name>A0ABP8M2R6_9BACT</name>
<evidence type="ECO:0000256" key="4">
    <source>
        <dbReference type="ARBA" id="ARBA00023125"/>
    </source>
</evidence>
<dbReference type="InterPro" id="IPR011006">
    <property type="entry name" value="CheY-like_superfamily"/>
</dbReference>
<dbReference type="Gene3D" id="3.40.50.2300">
    <property type="match status" value="1"/>
</dbReference>
<dbReference type="Gene3D" id="1.10.10.10">
    <property type="entry name" value="Winged helix-like DNA-binding domain superfamily/Winged helix DNA-binding domain"/>
    <property type="match status" value="1"/>
</dbReference>
<gene>
    <name evidence="10" type="ORF">GCM10023091_25980</name>
</gene>
<keyword evidence="1 6" id="KW-0597">Phosphoprotein</keyword>
<keyword evidence="4" id="KW-0238">DNA-binding</keyword>
<evidence type="ECO:0000256" key="6">
    <source>
        <dbReference type="PROSITE-ProRule" id="PRU00169"/>
    </source>
</evidence>
<protein>
    <recommendedName>
        <fullName evidence="12">Transcriptional regulator</fullName>
    </recommendedName>
</protein>
<feature type="domain" description="HTH crp-type" evidence="9">
    <location>
        <begin position="274"/>
        <end position="345"/>
    </location>
</feature>
<evidence type="ECO:0000259" key="7">
    <source>
        <dbReference type="PROSITE" id="PS50042"/>
    </source>
</evidence>
<dbReference type="PRINTS" id="PR00034">
    <property type="entry name" value="HTHCRP"/>
</dbReference>
<dbReference type="Proteomes" id="UP001501508">
    <property type="component" value="Unassembled WGS sequence"/>
</dbReference>
<organism evidence="10 11">
    <name type="scientific">Ravibacter arvi</name>
    <dbReference type="NCBI Taxonomy" id="2051041"/>
    <lineage>
        <taxon>Bacteria</taxon>
        <taxon>Pseudomonadati</taxon>
        <taxon>Bacteroidota</taxon>
        <taxon>Cytophagia</taxon>
        <taxon>Cytophagales</taxon>
        <taxon>Spirosomataceae</taxon>
        <taxon>Ravibacter</taxon>
    </lineage>
</organism>
<dbReference type="InterPro" id="IPR018490">
    <property type="entry name" value="cNMP-bd_dom_sf"/>
</dbReference>
<evidence type="ECO:0000256" key="1">
    <source>
        <dbReference type="ARBA" id="ARBA00022553"/>
    </source>
</evidence>